<organism evidence="1 2">
    <name type="scientific">Juglans regia</name>
    <name type="common">English walnut</name>
    <dbReference type="NCBI Taxonomy" id="51240"/>
    <lineage>
        <taxon>Eukaryota</taxon>
        <taxon>Viridiplantae</taxon>
        <taxon>Streptophyta</taxon>
        <taxon>Embryophyta</taxon>
        <taxon>Tracheophyta</taxon>
        <taxon>Spermatophyta</taxon>
        <taxon>Magnoliopsida</taxon>
        <taxon>eudicotyledons</taxon>
        <taxon>Gunneridae</taxon>
        <taxon>Pentapetalae</taxon>
        <taxon>rosids</taxon>
        <taxon>fabids</taxon>
        <taxon>Fagales</taxon>
        <taxon>Juglandaceae</taxon>
        <taxon>Juglans</taxon>
    </lineage>
</organism>
<reference evidence="2" key="1">
    <citation type="submission" date="2025-08" db="UniProtKB">
        <authorList>
            <consortium name="RefSeq"/>
        </authorList>
    </citation>
    <scope>IDENTIFICATION</scope>
    <source>
        <tissue evidence="2">Leaves</tissue>
    </source>
</reference>
<protein>
    <submittedName>
        <fullName evidence="2">Uncharacterized protein LOC109018971 isoform X1</fullName>
    </submittedName>
</protein>
<proteinExistence type="predicted"/>
<evidence type="ECO:0000313" key="2">
    <source>
        <dbReference type="RefSeq" id="XP_018856714.1"/>
    </source>
</evidence>
<name>A0A2I4HKM4_JUGRE</name>
<dbReference type="STRING" id="51240.A0A2I4HKM4"/>
<dbReference type="RefSeq" id="XP_018856714.1">
    <property type="nucleotide sequence ID" value="XM_019001169.2"/>
</dbReference>
<evidence type="ECO:0000313" key="1">
    <source>
        <dbReference type="Proteomes" id="UP000235220"/>
    </source>
</evidence>
<dbReference type="InterPro" id="IPR024875">
    <property type="entry name" value="Protein_Lines"/>
</dbReference>
<gene>
    <name evidence="2" type="primary">LOC109018971</name>
</gene>
<dbReference type="KEGG" id="jre:109018971"/>
<dbReference type="InterPro" id="IPR029415">
    <property type="entry name" value="Lines_C"/>
</dbReference>
<dbReference type="GeneID" id="109018971"/>
<dbReference type="PANTHER" id="PTHR16057">
    <property type="entry name" value="WINS1, 2 PROTEIN"/>
    <property type="match status" value="1"/>
</dbReference>
<accession>A0A2I4HKM4</accession>
<dbReference type="Pfam" id="PF14695">
    <property type="entry name" value="LINES_C"/>
    <property type="match status" value="1"/>
</dbReference>
<dbReference type="PANTHER" id="PTHR16057:SF1">
    <property type="entry name" value="PROTEIN LINES HOMOLOG 1"/>
    <property type="match status" value="1"/>
</dbReference>
<keyword evidence="1" id="KW-1185">Reference proteome</keyword>
<dbReference type="Pfam" id="PF14694">
    <property type="entry name" value="LINES_N"/>
    <property type="match status" value="1"/>
</dbReference>
<dbReference type="Gramene" id="Jr12_01430_p1">
    <property type="protein sequence ID" value="cds.Jr12_01430_p1"/>
    <property type="gene ID" value="Jr12_01430"/>
</dbReference>
<dbReference type="InterPro" id="IPR032794">
    <property type="entry name" value="LINES_N"/>
</dbReference>
<dbReference type="OrthoDB" id="8251209at2759"/>
<dbReference type="FunCoup" id="A0A2I4HKM4">
    <property type="interactions" value="1489"/>
</dbReference>
<dbReference type="Proteomes" id="UP000235220">
    <property type="component" value="Chromosome 12"/>
</dbReference>
<dbReference type="AlphaFoldDB" id="A0A2I4HKM4"/>
<sequence>MSDISRLCSLIDKSLGPYTEPQTAVVSLTKENEKAILIALSKVVKEIQLWTRKIDRFSDDGKKVESASSGACSCSCSAHSENDHCLAKIVADLVVLLTFESQYVRHLAGNAISFVSKFLAASEGEWDRFIHFLCVCMELAIANALSFPSVTSTTEAEDSNHDSLNLYAAVNPRLKKADFSTVTGIIQVLRNILKYLKQDADDHLLEVFLDSVDSCLSNVRWDLLDEIYEGINRGTQKSSSADASYLRNINGLEPRVMFLGMFLQLLCSLVDQIDFMEAASGSIDKHPIHLKIVNLVPKFLYWCLGKQGDYANACIPQYFRHKLLVLMIRLSSQIHLECSILVSWLQLLYTYFQELLWQPITQPESCQDECLEGSPFLLSVSDGEMRALHSRHIQRQAIFLFIKYSFSLISPKADTDKQCECITPNSGLTLTLDLDCCCRKEGLLALSKWFQGHLLAETFLDHELYFERCITFTSSFLQLFLHEDDMLFKMLLQLLGVPFFPEQQGKGNFQDAEEDTLFHVSNLFNPIHLFHLFLLELHYDHQVLLDYLISKDTGISCAEYLLRCLRMICDSWCLFVEFSLDGKGINQSSYKKRKVTLGGSKFLANVTPRLVQNNETCTSVEKECKRDDQYGHKKYITQPFEEAKECLLSLRNSVESLHEKNLFPYNPKVLLKRGVLREYFLLFFPTKGNI</sequence>